<evidence type="ECO:0000313" key="3">
    <source>
        <dbReference type="Proteomes" id="UP000437575"/>
    </source>
</evidence>
<organism evidence="1 3">
    <name type="scientific">Ligilactobacillus salivarius</name>
    <dbReference type="NCBI Taxonomy" id="1624"/>
    <lineage>
        <taxon>Bacteria</taxon>
        <taxon>Bacillati</taxon>
        <taxon>Bacillota</taxon>
        <taxon>Bacilli</taxon>
        <taxon>Lactobacillales</taxon>
        <taxon>Lactobacillaceae</taxon>
        <taxon>Ligilactobacillus</taxon>
    </lineage>
</organism>
<dbReference type="Proteomes" id="UP000437575">
    <property type="component" value="Unassembled WGS sequence"/>
</dbReference>
<dbReference type="Proteomes" id="UP000467635">
    <property type="component" value="Unassembled WGS sequence"/>
</dbReference>
<gene>
    <name evidence="2" type="ORF">GKC33_02210</name>
    <name evidence="1" type="ORF">GKC34_00385</name>
</gene>
<evidence type="ECO:0000313" key="2">
    <source>
        <dbReference type="EMBL" id="MSE07574.1"/>
    </source>
</evidence>
<sequence length="332" mass="38828">MITTKEFKEFLEEDERQILALKNANLLKLNAIDEETGVNIPGISYICCVDWPVGVTPFSQYSTTNGTNLLGIYDKKNKKLYYNRIPTFTLDDDLKKIVDEIRGIKFKKLYRLVEKEVDKILQKEYQSLRVQKQIENYDYTDRDFKEDFIDQRIKNFFEENVTVYGETKGYELKLTAYDYAKLISNKEYVRNLALRYLSSKGWSKSNLEVNIEAYIYKQAKLNYNRNISLNDDDKQLLELLMSVSKAKNARTVKLTYEQGEKLTEVTVNVAEIIRNHDSSNGYSFSNYAITIGKEARKFSKSFTDEENNPFGNILIKNIKRVTYGRKVLYKAD</sequence>
<proteinExistence type="predicted"/>
<accession>A0A6A8LLJ7</accession>
<evidence type="ECO:0000313" key="1">
    <source>
        <dbReference type="EMBL" id="MSE04336.1"/>
    </source>
</evidence>
<name>A0A6A8LLJ7_9LACO</name>
<reference evidence="3 4" key="1">
    <citation type="submission" date="2019-11" db="EMBL/GenBank/DDBJ databases">
        <title>Draft Genome Sequence of Plant Growth-Promoting Rhizosphere-Associated Bacteria.</title>
        <authorList>
            <person name="Vasilyev I.Y."/>
            <person name="Radchenko V."/>
            <person name="Ilnitskaya E.V."/>
        </authorList>
    </citation>
    <scope>NUCLEOTIDE SEQUENCE [LARGE SCALE GENOMIC DNA]</scope>
    <source>
        <strain evidence="2 4">VRA_01-1sq_f</strain>
        <strain evidence="1 3">VRA_1sq_f</strain>
    </source>
</reference>
<dbReference type="EMBL" id="WKKZ01000001">
    <property type="protein sequence ID" value="MSE04336.1"/>
    <property type="molecule type" value="Genomic_DNA"/>
</dbReference>
<dbReference type="EMBL" id="WKKX01000046">
    <property type="protein sequence ID" value="MSE07574.1"/>
    <property type="molecule type" value="Genomic_DNA"/>
</dbReference>
<comment type="caution">
    <text evidence="1">The sequence shown here is derived from an EMBL/GenBank/DDBJ whole genome shotgun (WGS) entry which is preliminary data.</text>
</comment>
<evidence type="ECO:0000313" key="4">
    <source>
        <dbReference type="Proteomes" id="UP000467635"/>
    </source>
</evidence>
<protein>
    <submittedName>
        <fullName evidence="1">Uncharacterized protein</fullName>
    </submittedName>
</protein>
<dbReference type="AlphaFoldDB" id="A0A6A8LLJ7"/>